<reference evidence="1" key="1">
    <citation type="submission" date="2021-01" db="EMBL/GenBank/DDBJ databases">
        <title>Modified the classification status of verrucomicrobia.</title>
        <authorList>
            <person name="Feng X."/>
        </authorList>
    </citation>
    <scope>NUCLEOTIDE SEQUENCE</scope>
    <source>
        <strain evidence="1">5K15</strain>
    </source>
</reference>
<dbReference type="Proteomes" id="UP000634206">
    <property type="component" value="Unassembled WGS sequence"/>
</dbReference>
<accession>A0AAE2SAE6</accession>
<gene>
    <name evidence="1" type="ORF">JIN83_05720</name>
</gene>
<sequence>MDTKVIIAAVIIGSSAMQASANATGETKSEEKSQFNAVDAKFMDREARTKWLAKMRVSLPMASRAFGPFGYSQTPGAIVKRVQSAPKRSDAFANAIKAIKVTAVMPGQDKFVIGSQEFREGELLPVIFQGKTLNVNIVSVRMDYILFKDMSSGEHAKLQMNQLPSGMTKASEMTTVPGITPVNRGKREPLVISQ</sequence>
<dbReference type="EMBL" id="JAENIG010000003">
    <property type="protein sequence ID" value="MBK1854446.1"/>
    <property type="molecule type" value="Genomic_DNA"/>
</dbReference>
<dbReference type="AlphaFoldDB" id="A0AAE2SAE6"/>
<comment type="caution">
    <text evidence="1">The sequence shown here is derived from an EMBL/GenBank/DDBJ whole genome shotgun (WGS) entry which is preliminary data.</text>
</comment>
<keyword evidence="2" id="KW-1185">Reference proteome</keyword>
<organism evidence="1 2">
    <name type="scientific">Oceaniferula flava</name>
    <dbReference type="NCBI Taxonomy" id="2800421"/>
    <lineage>
        <taxon>Bacteria</taxon>
        <taxon>Pseudomonadati</taxon>
        <taxon>Verrucomicrobiota</taxon>
        <taxon>Verrucomicrobiia</taxon>
        <taxon>Verrucomicrobiales</taxon>
        <taxon>Verrucomicrobiaceae</taxon>
        <taxon>Oceaniferula</taxon>
    </lineage>
</organism>
<evidence type="ECO:0000313" key="2">
    <source>
        <dbReference type="Proteomes" id="UP000634206"/>
    </source>
</evidence>
<proteinExistence type="predicted"/>
<name>A0AAE2SAE6_9BACT</name>
<protein>
    <submittedName>
        <fullName evidence="1">Uncharacterized protein</fullName>
    </submittedName>
</protein>
<dbReference type="RefSeq" id="WP_309489054.1">
    <property type="nucleotide sequence ID" value="NZ_JAENIG010000003.1"/>
</dbReference>
<evidence type="ECO:0000313" key="1">
    <source>
        <dbReference type="EMBL" id="MBK1854446.1"/>
    </source>
</evidence>